<reference evidence="2" key="1">
    <citation type="submission" date="2020-03" db="EMBL/GenBank/DDBJ databases">
        <authorList>
            <person name="Weist P."/>
        </authorList>
    </citation>
    <scope>NUCLEOTIDE SEQUENCE</scope>
</reference>
<name>A0A9N7UJR5_PLEPL</name>
<dbReference type="EMBL" id="CADEAL010001557">
    <property type="protein sequence ID" value="CAB1433463.1"/>
    <property type="molecule type" value="Genomic_DNA"/>
</dbReference>
<feature type="region of interest" description="Disordered" evidence="1">
    <location>
        <begin position="1"/>
        <end position="29"/>
    </location>
</feature>
<sequence>MLGRIDDVSGGFRPEGTEVKSGRHSRPQRSRVALIAGRIRNTIEYLQPPLLPRLSRLLPAKRCRENEKTRTILGGKNLMVTSWNRTCVGSTTLHRLVFTALQRRFTPVRGGDKTKQRVTSTPLPPPPHQLLPTGQSEVETLLNEFLSTGTFSVIPRLDTVLDLH</sequence>
<dbReference type="Proteomes" id="UP001153269">
    <property type="component" value="Unassembled WGS sequence"/>
</dbReference>
<protein>
    <submittedName>
        <fullName evidence="2">Uncharacterized protein</fullName>
    </submittedName>
</protein>
<evidence type="ECO:0000313" key="2">
    <source>
        <dbReference type="EMBL" id="CAB1433463.1"/>
    </source>
</evidence>
<dbReference type="AlphaFoldDB" id="A0A9N7UJR5"/>
<proteinExistence type="predicted"/>
<organism evidence="2 3">
    <name type="scientific">Pleuronectes platessa</name>
    <name type="common">European plaice</name>
    <dbReference type="NCBI Taxonomy" id="8262"/>
    <lineage>
        <taxon>Eukaryota</taxon>
        <taxon>Metazoa</taxon>
        <taxon>Chordata</taxon>
        <taxon>Craniata</taxon>
        <taxon>Vertebrata</taxon>
        <taxon>Euteleostomi</taxon>
        <taxon>Actinopterygii</taxon>
        <taxon>Neopterygii</taxon>
        <taxon>Teleostei</taxon>
        <taxon>Neoteleostei</taxon>
        <taxon>Acanthomorphata</taxon>
        <taxon>Carangaria</taxon>
        <taxon>Pleuronectiformes</taxon>
        <taxon>Pleuronectoidei</taxon>
        <taxon>Pleuronectidae</taxon>
        <taxon>Pleuronectes</taxon>
    </lineage>
</organism>
<evidence type="ECO:0000313" key="3">
    <source>
        <dbReference type="Proteomes" id="UP001153269"/>
    </source>
</evidence>
<gene>
    <name evidence="2" type="ORF">PLEPLA_LOCUS21554</name>
</gene>
<comment type="caution">
    <text evidence="2">The sequence shown here is derived from an EMBL/GenBank/DDBJ whole genome shotgun (WGS) entry which is preliminary data.</text>
</comment>
<feature type="region of interest" description="Disordered" evidence="1">
    <location>
        <begin position="109"/>
        <end position="129"/>
    </location>
</feature>
<evidence type="ECO:0000256" key="1">
    <source>
        <dbReference type="SAM" id="MobiDB-lite"/>
    </source>
</evidence>
<keyword evidence="3" id="KW-1185">Reference proteome</keyword>
<accession>A0A9N7UJR5</accession>